<evidence type="ECO:0000259" key="1">
    <source>
        <dbReference type="Pfam" id="PF01979"/>
    </source>
</evidence>
<dbReference type="SUPFAM" id="SSF51556">
    <property type="entry name" value="Metallo-dependent hydrolases"/>
    <property type="match status" value="1"/>
</dbReference>
<sequence length="388" mass="41996">MLLIKNGMIYTMGKAGILQGDILIDNGKIKAVGKDLAVDAKQVIDASGFNIYPGLIEAHCHLGLHESSIQFEGNDVNESTDPITPQLRAIDGINPMDETVRLACSHGVTSVCAGPGSANVIGGTFTTYKTNGTCIDKMIIKDNVAMKVAFGENPKRVYQNSKIKTRMQTAAYLRETLLKTKEYLAKKEAAGDDISKRPALDMKLEAMIPVIQKKMPLKIHAHRADDILTALRIVKEFDLNCTLDHCTEGHLILDEVKASGFPALVGPSLGNKSKFELKEKSFNTPGILNKAGVKIAIITDSPVIPQEYLSLCAALAVKHGLDEMEALKAVTINPAEILGIADRVGSLENGKDADLIFVKGSLLSYEAEVMKTMINGEIVYESEETSNV</sequence>
<dbReference type="Gene3D" id="2.30.40.10">
    <property type="entry name" value="Urease, subunit C, domain 1"/>
    <property type="match status" value="1"/>
</dbReference>
<feature type="domain" description="Amidohydrolase-related" evidence="1">
    <location>
        <begin position="51"/>
        <end position="379"/>
    </location>
</feature>
<name>A0AB35UQJ4_9FIRM</name>
<dbReference type="Gene3D" id="3.20.20.140">
    <property type="entry name" value="Metal-dependent hydrolases"/>
    <property type="match status" value="1"/>
</dbReference>
<dbReference type="InterPro" id="IPR006680">
    <property type="entry name" value="Amidohydro-rel"/>
</dbReference>
<dbReference type="InterPro" id="IPR032466">
    <property type="entry name" value="Metal_Hydrolase"/>
</dbReference>
<dbReference type="EMBL" id="JALDAW010000011">
    <property type="protein sequence ID" value="MDY5167424.1"/>
    <property type="molecule type" value="Genomic_DNA"/>
</dbReference>
<organism evidence="2 3">
    <name type="scientific">Dielma fastidiosa</name>
    <dbReference type="NCBI Taxonomy" id="1034346"/>
    <lineage>
        <taxon>Bacteria</taxon>
        <taxon>Bacillati</taxon>
        <taxon>Bacillota</taxon>
        <taxon>Erysipelotrichia</taxon>
        <taxon>Erysipelotrichales</taxon>
        <taxon>Erysipelotrichaceae</taxon>
        <taxon>Dielma</taxon>
    </lineage>
</organism>
<dbReference type="InterPro" id="IPR051781">
    <property type="entry name" value="Metallo-dep_Hydrolase"/>
</dbReference>
<gene>
    <name evidence="2" type="ORF">MQE39_04725</name>
</gene>
<dbReference type="AlphaFoldDB" id="A0AB35UQJ4"/>
<evidence type="ECO:0000313" key="3">
    <source>
        <dbReference type="Proteomes" id="UP001276902"/>
    </source>
</evidence>
<dbReference type="PANTHER" id="PTHR43135">
    <property type="entry name" value="ALPHA-D-RIBOSE 1-METHYLPHOSPHONATE 5-TRIPHOSPHATE DIPHOSPHATASE"/>
    <property type="match status" value="1"/>
</dbReference>
<dbReference type="InterPro" id="IPR011059">
    <property type="entry name" value="Metal-dep_hydrolase_composite"/>
</dbReference>
<reference evidence="2" key="1">
    <citation type="submission" date="2022-03" db="EMBL/GenBank/DDBJ databases">
        <title>First case of bacteraemia caused by Dielma fastidiosa in a patient hospitalised with diverticulitis.</title>
        <authorList>
            <person name="Forman-Ankjaer B."/>
            <person name="Hvid-Jensen F."/>
            <person name="Kobel C.M."/>
            <person name="Greve T."/>
        </authorList>
    </citation>
    <scope>NUCLEOTIDE SEQUENCE</scope>
    <source>
        <strain evidence="2">AUH_DF_2021</strain>
    </source>
</reference>
<dbReference type="RefSeq" id="WP_320883162.1">
    <property type="nucleotide sequence ID" value="NZ_BAABZA010000001.1"/>
</dbReference>
<dbReference type="Proteomes" id="UP001276902">
    <property type="component" value="Unassembled WGS sequence"/>
</dbReference>
<proteinExistence type="predicted"/>
<accession>A0AB35UQJ4</accession>
<dbReference type="Pfam" id="PF01979">
    <property type="entry name" value="Amidohydro_1"/>
    <property type="match status" value="1"/>
</dbReference>
<dbReference type="SUPFAM" id="SSF51338">
    <property type="entry name" value="Composite domain of metallo-dependent hydrolases"/>
    <property type="match status" value="1"/>
</dbReference>
<evidence type="ECO:0000313" key="2">
    <source>
        <dbReference type="EMBL" id="MDY5167424.1"/>
    </source>
</evidence>
<dbReference type="GO" id="GO:0016810">
    <property type="term" value="F:hydrolase activity, acting on carbon-nitrogen (but not peptide) bonds"/>
    <property type="evidence" value="ECO:0007669"/>
    <property type="project" value="InterPro"/>
</dbReference>
<protein>
    <submittedName>
        <fullName evidence="2">Amidohydrolase</fullName>
    </submittedName>
</protein>
<comment type="caution">
    <text evidence="2">The sequence shown here is derived from an EMBL/GenBank/DDBJ whole genome shotgun (WGS) entry which is preliminary data.</text>
</comment>
<dbReference type="CDD" id="cd01309">
    <property type="entry name" value="Met_dep_hydrolase_C"/>
    <property type="match status" value="1"/>
</dbReference>
<dbReference type="PANTHER" id="PTHR43135:SF3">
    <property type="entry name" value="ALPHA-D-RIBOSE 1-METHYLPHOSPHONATE 5-TRIPHOSPHATE DIPHOSPHATASE"/>
    <property type="match status" value="1"/>
</dbReference>